<dbReference type="SUPFAM" id="SSF74650">
    <property type="entry name" value="Galactose mutarotase-like"/>
    <property type="match status" value="1"/>
</dbReference>
<feature type="domain" description="Glycosyl hydrolase family 31 C-terminal" evidence="14">
    <location>
        <begin position="625"/>
        <end position="714"/>
    </location>
</feature>
<dbReference type="InterPro" id="IPR017853">
    <property type="entry name" value="GH"/>
</dbReference>
<dbReference type="Gene3D" id="2.60.40.1760">
    <property type="entry name" value="glycosyl hydrolase (family 31)"/>
    <property type="match status" value="1"/>
</dbReference>
<dbReference type="InterPro" id="IPR025887">
    <property type="entry name" value="Glyco_hydro_31_N_dom"/>
</dbReference>
<keyword evidence="8 10" id="KW-0326">Glycosidase</keyword>
<keyword evidence="5 10" id="KW-0378">Hydrolase</keyword>
<evidence type="ECO:0000256" key="1">
    <source>
        <dbReference type="ARBA" id="ARBA00004240"/>
    </source>
</evidence>
<feature type="signal peptide" evidence="11">
    <location>
        <begin position="1"/>
        <end position="16"/>
    </location>
</feature>
<organism evidence="15 16">
    <name type="scientific">Popillia japonica</name>
    <name type="common">Japanese beetle</name>
    <dbReference type="NCBI Taxonomy" id="7064"/>
    <lineage>
        <taxon>Eukaryota</taxon>
        <taxon>Metazoa</taxon>
        <taxon>Ecdysozoa</taxon>
        <taxon>Arthropoda</taxon>
        <taxon>Hexapoda</taxon>
        <taxon>Insecta</taxon>
        <taxon>Pterygota</taxon>
        <taxon>Neoptera</taxon>
        <taxon>Endopterygota</taxon>
        <taxon>Coleoptera</taxon>
        <taxon>Polyphaga</taxon>
        <taxon>Scarabaeiformia</taxon>
        <taxon>Scarabaeidae</taxon>
        <taxon>Rutelinae</taxon>
        <taxon>Popillia</taxon>
    </lineage>
</organism>
<dbReference type="EMBL" id="JASPKY010000813">
    <property type="protein sequence ID" value="KAK9685063.1"/>
    <property type="molecule type" value="Genomic_DNA"/>
</dbReference>
<keyword evidence="7" id="KW-0325">Glycoprotein</keyword>
<evidence type="ECO:0000259" key="12">
    <source>
        <dbReference type="Pfam" id="PF01055"/>
    </source>
</evidence>
<protein>
    <recommendedName>
        <fullName evidence="9">Glucosidase II subunit alpha</fullName>
    </recommendedName>
</protein>
<dbReference type="InterPro" id="IPR013780">
    <property type="entry name" value="Glyco_hydro_b"/>
</dbReference>
<evidence type="ECO:0000256" key="4">
    <source>
        <dbReference type="ARBA" id="ARBA00022729"/>
    </source>
</evidence>
<dbReference type="PANTHER" id="PTHR22762">
    <property type="entry name" value="ALPHA-GLUCOSIDASE"/>
    <property type="match status" value="1"/>
</dbReference>
<dbReference type="GO" id="GO:0005975">
    <property type="term" value="P:carbohydrate metabolic process"/>
    <property type="evidence" value="ECO:0007669"/>
    <property type="project" value="InterPro"/>
</dbReference>
<dbReference type="InterPro" id="IPR000322">
    <property type="entry name" value="Glyco_hydro_31_TIM"/>
</dbReference>
<evidence type="ECO:0000259" key="13">
    <source>
        <dbReference type="Pfam" id="PF13802"/>
    </source>
</evidence>
<accession>A0AAW1I700</accession>
<sequence>MKHILILVLSLSVAYGQLLWNTCSDEPFCDRIRNGGVTAPLVLNRYSIGFNFSSVNAILTNSAGDRNFSLSISATENEIFRITIDDLSNPRYRVSQALQGEPVQLPIVATIGQESLQITTSTGALLLLDYATLKISVYKNGNLVVIINDNGKTTFNTQEDDQSIAIDFTFPGATTAYGIPEHAERLSLQSTGPGGLNPYRLYNVDFPSYPIGTQQALYGAVPVLYGHSVNATAGIFWLNSAQTFVDIARTSNSVQSLFISEGGIIDIFVLTGPTLESAVKQYTSLTGTAPLPQHYTLGHHQSRWSYLTQEDAETVVRQFDNYDLPLDVIWLDIDYTYGFRYFTWNYTAFPDPVGLQEFVNSTGRKVVLIIDPHYKVDAEYFVWVTATANDYFVKNPDGTDYQADCWPGLSSWIDFLKEDASAYYASLYGMDNFTDATDIVQIWNDMNEPAVFDVFEKTFPRDLVHYGGVIHRDVHNIYGFSQTAATFDGLLARYDYNKRPFILTRSHFAGTQRHSAIWTGDNYASWEHLRISFPMCLTQAISGISYCGADVGGFSGQVTEELFQRWYQAGAWLPFYRAHADQYTERREPYLFREEVLNRFRNALRLRYTYLPTWYTRFFEHERYGEPVIMPLSYVYSSDANTVDMDDQWLVGRNILVHPVAEEGATIVSVYMPGGASELWFDIANNLMYYGVGYTPVLVTMDSVPVYHRGGSILARKEIARPSSALMHSDPFTIYVFLDVNNYATGTLYIDDNQSFNYRNGVYSYYRMQHINNVFSVTLIDPDAYYPDGVFTIDTIWVYRPPAHYKEAVINGNTRYAVTYTNDSSIMKIENIGNINVKESTVISFV</sequence>
<dbReference type="CDD" id="cd06603">
    <property type="entry name" value="GH31_GANC_GANAB_alpha"/>
    <property type="match status" value="1"/>
</dbReference>
<dbReference type="Pfam" id="PF21365">
    <property type="entry name" value="Glyco_hydro_31_3rd"/>
    <property type="match status" value="1"/>
</dbReference>
<dbReference type="SUPFAM" id="SSF51445">
    <property type="entry name" value="(Trans)glycosidases"/>
    <property type="match status" value="1"/>
</dbReference>
<comment type="pathway">
    <text evidence="2">Glycan metabolism; N-glycan metabolism.</text>
</comment>
<gene>
    <name evidence="15" type="ORF">QE152_g38329</name>
</gene>
<name>A0AAW1I700_POPJA</name>
<feature type="domain" description="Glycoside hydrolase family 31 TIM barrel" evidence="12">
    <location>
        <begin position="290"/>
        <end position="616"/>
    </location>
</feature>
<feature type="chain" id="PRO_5043721521" description="Glucosidase II subunit alpha" evidence="11">
    <location>
        <begin position="17"/>
        <end position="846"/>
    </location>
</feature>
<dbReference type="GO" id="GO:0030246">
    <property type="term" value="F:carbohydrate binding"/>
    <property type="evidence" value="ECO:0007669"/>
    <property type="project" value="InterPro"/>
</dbReference>
<dbReference type="InterPro" id="IPR011013">
    <property type="entry name" value="Gal_mutarotase_sf_dom"/>
</dbReference>
<dbReference type="Pfam" id="PF01055">
    <property type="entry name" value="Glyco_hydro_31_2nd"/>
    <property type="match status" value="1"/>
</dbReference>
<dbReference type="AlphaFoldDB" id="A0AAW1I700"/>
<dbReference type="CDD" id="cd14752">
    <property type="entry name" value="GH31_N"/>
    <property type="match status" value="1"/>
</dbReference>
<dbReference type="Gene3D" id="3.20.20.80">
    <property type="entry name" value="Glycosidases"/>
    <property type="match status" value="2"/>
</dbReference>
<evidence type="ECO:0000256" key="11">
    <source>
        <dbReference type="SAM" id="SignalP"/>
    </source>
</evidence>
<evidence type="ECO:0000256" key="8">
    <source>
        <dbReference type="ARBA" id="ARBA00023295"/>
    </source>
</evidence>
<evidence type="ECO:0000313" key="15">
    <source>
        <dbReference type="EMBL" id="KAK9685063.1"/>
    </source>
</evidence>
<evidence type="ECO:0000256" key="6">
    <source>
        <dbReference type="ARBA" id="ARBA00022824"/>
    </source>
</evidence>
<keyword evidence="16" id="KW-1185">Reference proteome</keyword>
<evidence type="ECO:0000256" key="9">
    <source>
        <dbReference type="ARBA" id="ARBA00042895"/>
    </source>
</evidence>
<comment type="caution">
    <text evidence="15">The sequence shown here is derived from an EMBL/GenBank/DDBJ whole genome shotgun (WGS) entry which is preliminary data.</text>
</comment>
<dbReference type="GO" id="GO:0006491">
    <property type="term" value="P:N-glycan processing"/>
    <property type="evidence" value="ECO:0007669"/>
    <property type="project" value="TreeGrafter"/>
</dbReference>
<dbReference type="PANTHER" id="PTHR22762:SF54">
    <property type="entry name" value="BCDNA.GH04962"/>
    <property type="match status" value="1"/>
</dbReference>
<proteinExistence type="inferred from homology"/>
<reference evidence="15 16" key="1">
    <citation type="journal article" date="2024" name="BMC Genomics">
        <title>De novo assembly and annotation of Popillia japonica's genome with initial clues to its potential as an invasive pest.</title>
        <authorList>
            <person name="Cucini C."/>
            <person name="Boschi S."/>
            <person name="Funari R."/>
            <person name="Cardaioli E."/>
            <person name="Iannotti N."/>
            <person name="Marturano G."/>
            <person name="Paoli F."/>
            <person name="Bruttini M."/>
            <person name="Carapelli A."/>
            <person name="Frati F."/>
            <person name="Nardi F."/>
        </authorList>
    </citation>
    <scope>NUCLEOTIDE SEQUENCE [LARGE SCALE GENOMIC DNA]</scope>
    <source>
        <strain evidence="15">DMR45628</strain>
    </source>
</reference>
<evidence type="ECO:0000256" key="10">
    <source>
        <dbReference type="RuleBase" id="RU361185"/>
    </source>
</evidence>
<keyword evidence="6" id="KW-0256">Endoplasmic reticulum</keyword>
<evidence type="ECO:0000256" key="3">
    <source>
        <dbReference type="ARBA" id="ARBA00007806"/>
    </source>
</evidence>
<evidence type="ECO:0000256" key="5">
    <source>
        <dbReference type="ARBA" id="ARBA00022801"/>
    </source>
</evidence>
<comment type="similarity">
    <text evidence="3 10">Belongs to the glycosyl hydrolase 31 family.</text>
</comment>
<evidence type="ECO:0000256" key="2">
    <source>
        <dbReference type="ARBA" id="ARBA00004833"/>
    </source>
</evidence>
<keyword evidence="4 11" id="KW-0732">Signal</keyword>
<dbReference type="GO" id="GO:0005783">
    <property type="term" value="C:endoplasmic reticulum"/>
    <property type="evidence" value="ECO:0007669"/>
    <property type="project" value="UniProtKB-SubCell"/>
</dbReference>
<dbReference type="InterPro" id="IPR048395">
    <property type="entry name" value="Glyco_hydro_31_C"/>
</dbReference>
<evidence type="ECO:0000256" key="7">
    <source>
        <dbReference type="ARBA" id="ARBA00023180"/>
    </source>
</evidence>
<comment type="subcellular location">
    <subcellularLocation>
        <location evidence="1">Endoplasmic reticulum</location>
    </subcellularLocation>
</comment>
<evidence type="ECO:0000313" key="16">
    <source>
        <dbReference type="Proteomes" id="UP001458880"/>
    </source>
</evidence>
<feature type="domain" description="Glycoside hydrolase family 31 N-terminal" evidence="13">
    <location>
        <begin position="70"/>
        <end position="246"/>
    </location>
</feature>
<dbReference type="GO" id="GO:0090599">
    <property type="term" value="F:alpha-glucosidase activity"/>
    <property type="evidence" value="ECO:0007669"/>
    <property type="project" value="UniProtKB-ARBA"/>
</dbReference>
<dbReference type="Proteomes" id="UP001458880">
    <property type="component" value="Unassembled WGS sequence"/>
</dbReference>
<dbReference type="SUPFAM" id="SSF51011">
    <property type="entry name" value="Glycosyl hydrolase domain"/>
    <property type="match status" value="1"/>
</dbReference>
<dbReference type="Pfam" id="PF13802">
    <property type="entry name" value="Gal_mutarotas_2"/>
    <property type="match status" value="1"/>
</dbReference>
<evidence type="ECO:0000259" key="14">
    <source>
        <dbReference type="Pfam" id="PF21365"/>
    </source>
</evidence>
<dbReference type="Gene3D" id="2.60.40.1180">
    <property type="entry name" value="Golgi alpha-mannosidase II"/>
    <property type="match status" value="2"/>
</dbReference>